<dbReference type="PANTHER" id="PTHR37805">
    <property type="entry name" value="CYTOPLASMIC PROTEIN-RELATED"/>
    <property type="match status" value="1"/>
</dbReference>
<dbReference type="OrthoDB" id="9788465at2"/>
<dbReference type="Proteomes" id="UP000319449">
    <property type="component" value="Unassembled WGS sequence"/>
</dbReference>
<evidence type="ECO:0000313" key="1">
    <source>
        <dbReference type="EMBL" id="TWJ18685.1"/>
    </source>
</evidence>
<gene>
    <name evidence="1" type="ORF">JN12_02505</name>
</gene>
<dbReference type="EMBL" id="VLLN01000015">
    <property type="protein sequence ID" value="TWJ18685.1"/>
    <property type="molecule type" value="Genomic_DNA"/>
</dbReference>
<protein>
    <submittedName>
        <fullName evidence="1">Uncharacterized protein YehS (DUF1456 family)</fullName>
    </submittedName>
</protein>
<proteinExistence type="predicted"/>
<keyword evidence="2" id="KW-1185">Reference proteome</keyword>
<organism evidence="1 2">
    <name type="scientific">Geobacter argillaceus</name>
    <dbReference type="NCBI Taxonomy" id="345631"/>
    <lineage>
        <taxon>Bacteria</taxon>
        <taxon>Pseudomonadati</taxon>
        <taxon>Thermodesulfobacteriota</taxon>
        <taxon>Desulfuromonadia</taxon>
        <taxon>Geobacterales</taxon>
        <taxon>Geobacteraceae</taxon>
        <taxon>Geobacter</taxon>
    </lineage>
</organism>
<sequence>MNNNDLLRRLRYVLNLNGETIAELCTMGGHEIRPLDVLKLLKKETEPGFVACDDGVMGSFLDGLILSRRGAHEPKPGAAAAKETALNNNLILRKLRIALELSDEAMLAILARAGVQLSKSELSALFRAKGHRNFKPCGDQMLRNFIRGLTLGDKYVGSPGTGQGPGEGNSP</sequence>
<evidence type="ECO:0000313" key="2">
    <source>
        <dbReference type="Proteomes" id="UP000319449"/>
    </source>
</evidence>
<reference evidence="1 2" key="1">
    <citation type="submission" date="2019-07" db="EMBL/GenBank/DDBJ databases">
        <title>Genomic Encyclopedia of Archaeal and Bacterial Type Strains, Phase II (KMG-II): from individual species to whole genera.</title>
        <authorList>
            <person name="Goeker M."/>
        </authorList>
    </citation>
    <scope>NUCLEOTIDE SEQUENCE [LARGE SCALE GENOMIC DNA]</scope>
    <source>
        <strain evidence="1 2">ATCC BAA-1139</strain>
    </source>
</reference>
<dbReference type="RefSeq" id="WP_145023236.1">
    <property type="nucleotide sequence ID" value="NZ_VLLN01000015.1"/>
</dbReference>
<accession>A0A562VLD5</accession>
<dbReference type="InterPro" id="IPR009921">
    <property type="entry name" value="YehS-like"/>
</dbReference>
<dbReference type="Pfam" id="PF07308">
    <property type="entry name" value="DUF1456"/>
    <property type="match status" value="2"/>
</dbReference>
<dbReference type="PANTHER" id="PTHR37805:SF1">
    <property type="entry name" value="CYTOPLASMIC PROTEIN"/>
    <property type="match status" value="1"/>
</dbReference>
<comment type="caution">
    <text evidence="1">The sequence shown here is derived from an EMBL/GenBank/DDBJ whole genome shotgun (WGS) entry which is preliminary data.</text>
</comment>
<dbReference type="AlphaFoldDB" id="A0A562VLD5"/>
<name>A0A562VLD5_9BACT</name>